<dbReference type="EMBL" id="RSFW01000002">
    <property type="protein sequence ID" value="RSD29195.1"/>
    <property type="molecule type" value="Genomic_DNA"/>
</dbReference>
<sequence>MKSYFAKNPQMGVLLFVTMVVATLSSPFWLWQMKPEKKLDILIVDKTVPDQSYREHKGLTWILNNEKYRKADGGNYSADNDYVGFKPKAQESYSTKDLPKQLEKYKVIYLADLYGVYEDEFYRSRADDEKSSLLYGGLLQEDINRLKAGLEKGGKTLIAEFNTFGSPTEESVSKQMTDILNIEWSGWTGRYFADLAGTEVPSWITDEYSSQSGPWSFTGKGFVFVNKKNRIIVLNEEELSGKGLDFILTDRGNRFFEKELDSQYRYWFDIIQPKNEHEVLAFYSIPASQDGLEQLAQYGIPATFPAVVHHENDHYSSYYFAGDFADEAEVPGIYQTVGMTSWRKAALADKSFYWSTYVPMLKEILEDVR</sequence>
<evidence type="ECO:0000313" key="2">
    <source>
        <dbReference type="EMBL" id="RSD29195.1"/>
    </source>
</evidence>
<gene>
    <name evidence="2" type="ORF">EJA10_00650</name>
</gene>
<evidence type="ECO:0000256" key="1">
    <source>
        <dbReference type="SAM" id="Phobius"/>
    </source>
</evidence>
<accession>A0A427TYJ0</accession>
<reference evidence="3" key="1">
    <citation type="submission" date="2018-12" db="EMBL/GenBank/DDBJ databases">
        <title>Bacillus chawlae sp. nov., Bacillus glennii sp. nov., and Bacillus saganii sp. nov. Isolated from the Vehicle Assembly Building at Kennedy Space Center where the Viking Spacecraft were Assembled.</title>
        <authorList>
            <person name="Seuylemezian A."/>
            <person name="Vaishampayan P."/>
        </authorList>
    </citation>
    <scope>NUCLEOTIDE SEQUENCE [LARGE SCALE GENOMIC DNA]</scope>
    <source>
        <strain evidence="3">DSM 13966</strain>
    </source>
</reference>
<proteinExistence type="predicted"/>
<organism evidence="2 3">
    <name type="scientific">Mesobacillus subterraneus</name>
    <dbReference type="NCBI Taxonomy" id="285983"/>
    <lineage>
        <taxon>Bacteria</taxon>
        <taxon>Bacillati</taxon>
        <taxon>Bacillota</taxon>
        <taxon>Bacilli</taxon>
        <taxon>Bacillales</taxon>
        <taxon>Bacillaceae</taxon>
        <taxon>Mesobacillus</taxon>
    </lineage>
</organism>
<dbReference type="Proteomes" id="UP000279911">
    <property type="component" value="Unassembled WGS sequence"/>
</dbReference>
<keyword evidence="1" id="KW-0472">Membrane</keyword>
<name>A0A427TYJ0_9BACI</name>
<keyword evidence="1" id="KW-1133">Transmembrane helix</keyword>
<dbReference type="AlphaFoldDB" id="A0A427TYJ0"/>
<protein>
    <submittedName>
        <fullName evidence="2">Uncharacterized protein</fullName>
    </submittedName>
</protein>
<comment type="caution">
    <text evidence="2">The sequence shown here is derived from an EMBL/GenBank/DDBJ whole genome shotgun (WGS) entry which is preliminary data.</text>
</comment>
<dbReference type="RefSeq" id="WP_125478066.1">
    <property type="nucleotide sequence ID" value="NZ_RSFW01000002.1"/>
</dbReference>
<feature type="transmembrane region" description="Helical" evidence="1">
    <location>
        <begin position="12"/>
        <end position="31"/>
    </location>
</feature>
<keyword evidence="1" id="KW-0812">Transmembrane</keyword>
<evidence type="ECO:0000313" key="3">
    <source>
        <dbReference type="Proteomes" id="UP000279911"/>
    </source>
</evidence>
<dbReference type="OrthoDB" id="916275at2"/>